<dbReference type="EMBL" id="JAUSUD010000004">
    <property type="protein sequence ID" value="MDQ0229947.1"/>
    <property type="molecule type" value="Genomic_DNA"/>
</dbReference>
<dbReference type="SUPFAM" id="SSF81324">
    <property type="entry name" value="Voltage-gated potassium channels"/>
    <property type="match status" value="1"/>
</dbReference>
<evidence type="ECO:0000313" key="11">
    <source>
        <dbReference type="Proteomes" id="UP001234495"/>
    </source>
</evidence>
<reference evidence="10 11" key="1">
    <citation type="submission" date="2023-07" db="EMBL/GenBank/DDBJ databases">
        <title>Genomic Encyclopedia of Type Strains, Phase IV (KMG-IV): sequencing the most valuable type-strain genomes for metagenomic binning, comparative biology and taxonomic classification.</title>
        <authorList>
            <person name="Goeker M."/>
        </authorList>
    </citation>
    <scope>NUCLEOTIDE SEQUENCE [LARGE SCALE GENOMIC DNA]</scope>
    <source>
        <strain evidence="10 11">DSM 29005</strain>
    </source>
</reference>
<dbReference type="RefSeq" id="WP_307338499.1">
    <property type="nucleotide sequence ID" value="NZ_JAUSUD010000004.1"/>
</dbReference>
<feature type="transmembrane region" description="Helical" evidence="8">
    <location>
        <begin position="32"/>
        <end position="52"/>
    </location>
</feature>
<dbReference type="Gene3D" id="1.20.5.110">
    <property type="match status" value="1"/>
</dbReference>
<comment type="caution">
    <text evidence="10">The sequence shown here is derived from an EMBL/GenBank/DDBJ whole genome shotgun (WGS) entry which is preliminary data.</text>
</comment>
<proteinExistence type="predicted"/>
<keyword evidence="5" id="KW-0406">Ion transport</keyword>
<protein>
    <submittedName>
        <fullName evidence="10">Voltage-gated potassium channel</fullName>
    </submittedName>
</protein>
<feature type="transmembrane region" description="Helical" evidence="8">
    <location>
        <begin position="7"/>
        <end position="26"/>
    </location>
</feature>
<evidence type="ECO:0000313" key="10">
    <source>
        <dbReference type="EMBL" id="MDQ0229947.1"/>
    </source>
</evidence>
<keyword evidence="7 10" id="KW-0407">Ion channel</keyword>
<evidence type="ECO:0000259" key="9">
    <source>
        <dbReference type="Pfam" id="PF07885"/>
    </source>
</evidence>
<evidence type="ECO:0000256" key="1">
    <source>
        <dbReference type="ARBA" id="ARBA00004141"/>
    </source>
</evidence>
<evidence type="ECO:0000256" key="7">
    <source>
        <dbReference type="ARBA" id="ARBA00023303"/>
    </source>
</evidence>
<evidence type="ECO:0000256" key="4">
    <source>
        <dbReference type="ARBA" id="ARBA00022989"/>
    </source>
</evidence>
<name>A0ABT9ZCG6_9BACI</name>
<dbReference type="GO" id="GO:0034220">
    <property type="term" value="P:monoatomic ion transmembrane transport"/>
    <property type="evidence" value="ECO:0007669"/>
    <property type="project" value="UniProtKB-KW"/>
</dbReference>
<dbReference type="Proteomes" id="UP001234495">
    <property type="component" value="Unassembled WGS sequence"/>
</dbReference>
<gene>
    <name evidence="10" type="ORF">J2S19_001199</name>
</gene>
<comment type="subcellular location">
    <subcellularLocation>
        <location evidence="1">Membrane</location>
        <topology evidence="1">Multi-pass membrane protein</topology>
    </subcellularLocation>
</comment>
<feature type="transmembrane region" description="Helical" evidence="8">
    <location>
        <begin position="167"/>
        <end position="191"/>
    </location>
</feature>
<keyword evidence="3 8" id="KW-0812">Transmembrane</keyword>
<keyword evidence="6 8" id="KW-0472">Membrane</keyword>
<keyword evidence="4 8" id="KW-1133">Transmembrane helix</keyword>
<dbReference type="Gene3D" id="1.10.287.70">
    <property type="match status" value="1"/>
</dbReference>
<dbReference type="InterPro" id="IPR027359">
    <property type="entry name" value="Volt_channel_dom_sf"/>
</dbReference>
<feature type="transmembrane region" description="Helical" evidence="8">
    <location>
        <begin position="114"/>
        <end position="132"/>
    </location>
</feature>
<sequence length="237" mass="27594">MNKTIVSFTYEILLACLIIFSVVVKLPNDQDYILSWFVWGLFLIDYVIRFIVSDDKKSFIKNHPLELIALIPLDQLFRTLRLVRLFRIVRLIALIYRKDSFLEVLTKKYKVDRIFIVIVILLFFSATLMFWLEPNFETFEDALWWSVVTTTTVGYGDLYPETTVGRLIASFLMFVGIGLIGVVTGTVASYFSRGRVLPEQLKYVKDRIDNSSSLTETEIDIMITKLEEYKQHKDSIS</sequence>
<dbReference type="PANTHER" id="PTHR11537">
    <property type="entry name" value="VOLTAGE-GATED POTASSIUM CHANNEL"/>
    <property type="match status" value="1"/>
</dbReference>
<dbReference type="Pfam" id="PF07885">
    <property type="entry name" value="Ion_trans_2"/>
    <property type="match status" value="1"/>
</dbReference>
<dbReference type="PANTHER" id="PTHR11537:SF254">
    <property type="entry name" value="POTASSIUM VOLTAGE-GATED CHANNEL PROTEIN SHAB"/>
    <property type="match status" value="1"/>
</dbReference>
<keyword evidence="11" id="KW-1185">Reference proteome</keyword>
<evidence type="ECO:0000256" key="8">
    <source>
        <dbReference type="SAM" id="Phobius"/>
    </source>
</evidence>
<dbReference type="InterPro" id="IPR013099">
    <property type="entry name" value="K_chnl_dom"/>
</dbReference>
<dbReference type="InterPro" id="IPR028325">
    <property type="entry name" value="VG_K_chnl"/>
</dbReference>
<evidence type="ECO:0000256" key="6">
    <source>
        <dbReference type="ARBA" id="ARBA00023136"/>
    </source>
</evidence>
<evidence type="ECO:0000256" key="5">
    <source>
        <dbReference type="ARBA" id="ARBA00023065"/>
    </source>
</evidence>
<keyword evidence="2" id="KW-0813">Transport</keyword>
<feature type="domain" description="Potassium channel" evidence="9">
    <location>
        <begin position="118"/>
        <end position="192"/>
    </location>
</feature>
<organism evidence="10 11">
    <name type="scientific">Metabacillus malikii</name>
    <dbReference type="NCBI Taxonomy" id="1504265"/>
    <lineage>
        <taxon>Bacteria</taxon>
        <taxon>Bacillati</taxon>
        <taxon>Bacillota</taxon>
        <taxon>Bacilli</taxon>
        <taxon>Bacillales</taxon>
        <taxon>Bacillaceae</taxon>
        <taxon>Metabacillus</taxon>
    </lineage>
</organism>
<evidence type="ECO:0000256" key="2">
    <source>
        <dbReference type="ARBA" id="ARBA00022448"/>
    </source>
</evidence>
<accession>A0ABT9ZCG6</accession>
<evidence type="ECO:0000256" key="3">
    <source>
        <dbReference type="ARBA" id="ARBA00022692"/>
    </source>
</evidence>
<dbReference type="Gene3D" id="1.20.120.350">
    <property type="entry name" value="Voltage-gated potassium channels. Chain C"/>
    <property type="match status" value="1"/>
</dbReference>